<dbReference type="PANTHER" id="PTHR13052">
    <property type="entry name" value="NFRKB-RELATED"/>
    <property type="match status" value="1"/>
</dbReference>
<dbReference type="PANTHER" id="PTHR13052:SF0">
    <property type="entry name" value="DNA-BINDING PROTEIN-LIKE"/>
    <property type="match status" value="1"/>
</dbReference>
<dbReference type="EMBL" id="JADCNM010000122">
    <property type="protein sequence ID" value="KAG0450503.1"/>
    <property type="molecule type" value="Genomic_DNA"/>
</dbReference>
<evidence type="ECO:0000313" key="3">
    <source>
        <dbReference type="Proteomes" id="UP000639772"/>
    </source>
</evidence>
<dbReference type="GO" id="GO:0031011">
    <property type="term" value="C:Ino80 complex"/>
    <property type="evidence" value="ECO:0007669"/>
    <property type="project" value="InterPro"/>
</dbReference>
<evidence type="ECO:0000256" key="1">
    <source>
        <dbReference type="SAM" id="MobiDB-lite"/>
    </source>
</evidence>
<sequence>MSSTKVPNGAHVDWLDANRPYQPGDMHEEAFSLDSGAFDDSNRRGKKSKSDNGFTMGESRFGLVPSVQVNSSYLRDCRPKTSQGKLRKSSHHGISTEYSRRSSKDDSQSEETQSDSSEPGETGGNLYSNDSKQVYSREAMEVCQPAFVKLRRGLKRSSKLANPIEKIYPPTDSCLIVQTPKVESCSQKVKKKVKTGESNYLVDGKTTRKASATHSSEKLQAALVGTTAAEIKRKGKTDVHHSLQLGNDTVNHGRSIMNEAGNLDVNASFTVMERESNRSGTKTHISNDLALENDYNEISNKAVSGYSSLSKKKKFRSDDRYFDELGEPVHQQSSPMRLIEDASATKKKGKRKADAMLVASSIVNPETILPEKAVSDLEIDTTVKEGIKLQHKKPFTLITPTIHTGFSFSIIHLLSAVRKALITLRLEDTEDIGNRLGKDDVSMLAMRGEQKFLHSSNGMLTLHTNDQVEGSISGNELSNLPSLTVQEIVDRVRLNPGDPCILETQEPLQDLVRGC</sequence>
<dbReference type="Proteomes" id="UP000639772">
    <property type="component" value="Unassembled WGS sequence"/>
</dbReference>
<gene>
    <name evidence="2" type="ORF">HPP92_026732</name>
</gene>
<dbReference type="OrthoDB" id="70874at2759"/>
<organism evidence="2 3">
    <name type="scientific">Vanilla planifolia</name>
    <name type="common">Vanilla</name>
    <dbReference type="NCBI Taxonomy" id="51239"/>
    <lineage>
        <taxon>Eukaryota</taxon>
        <taxon>Viridiplantae</taxon>
        <taxon>Streptophyta</taxon>
        <taxon>Embryophyta</taxon>
        <taxon>Tracheophyta</taxon>
        <taxon>Spermatophyta</taxon>
        <taxon>Magnoliopsida</taxon>
        <taxon>Liliopsida</taxon>
        <taxon>Asparagales</taxon>
        <taxon>Orchidaceae</taxon>
        <taxon>Vanilloideae</taxon>
        <taxon>Vanilleae</taxon>
        <taxon>Vanilla</taxon>
    </lineage>
</organism>
<reference evidence="2 3" key="1">
    <citation type="journal article" date="2020" name="Nat. Food">
        <title>A phased Vanilla planifolia genome enables genetic improvement of flavour and production.</title>
        <authorList>
            <person name="Hasing T."/>
            <person name="Tang H."/>
            <person name="Brym M."/>
            <person name="Khazi F."/>
            <person name="Huang T."/>
            <person name="Chambers A.H."/>
        </authorList>
    </citation>
    <scope>NUCLEOTIDE SEQUENCE [LARGE SCALE GENOMIC DNA]</scope>
    <source>
        <tissue evidence="2">Leaf</tissue>
    </source>
</reference>
<name>A0A835U6L8_VANPL</name>
<protein>
    <submittedName>
        <fullName evidence="2">Uncharacterized protein</fullName>
    </submittedName>
</protein>
<dbReference type="InterPro" id="IPR024867">
    <property type="entry name" value="NFRKB"/>
</dbReference>
<accession>A0A835U6L8</accession>
<evidence type="ECO:0000313" key="2">
    <source>
        <dbReference type="EMBL" id="KAG0450503.1"/>
    </source>
</evidence>
<feature type="compositionally biased region" description="Basic and acidic residues" evidence="1">
    <location>
        <begin position="98"/>
        <end position="107"/>
    </location>
</feature>
<dbReference type="AlphaFoldDB" id="A0A835U6L8"/>
<comment type="caution">
    <text evidence="2">The sequence shown here is derived from an EMBL/GenBank/DDBJ whole genome shotgun (WGS) entry which is preliminary data.</text>
</comment>
<feature type="region of interest" description="Disordered" evidence="1">
    <location>
        <begin position="1"/>
        <end position="129"/>
    </location>
</feature>
<proteinExistence type="predicted"/>